<evidence type="ECO:0000313" key="11">
    <source>
        <dbReference type="EMBL" id="MBB3140348.1"/>
    </source>
</evidence>
<protein>
    <recommendedName>
        <fullName evidence="2">Negative regulator of flagellin synthesis</fullName>
    </recommendedName>
    <alternativeName>
        <fullName evidence="8">Anti-sigma-28 factor</fullName>
    </alternativeName>
</protein>
<evidence type="ECO:0000256" key="7">
    <source>
        <dbReference type="ARBA" id="ARBA00024739"/>
    </source>
</evidence>
<dbReference type="InterPro" id="IPR007412">
    <property type="entry name" value="FlgM"/>
</dbReference>
<comment type="similarity">
    <text evidence="1">Belongs to the FlgM family.</text>
</comment>
<comment type="caution">
    <text evidence="11">The sequence shown here is derived from an EMBL/GenBank/DDBJ whole genome shotgun (WGS) entry which is preliminary data.</text>
</comment>
<evidence type="ECO:0000256" key="3">
    <source>
        <dbReference type="ARBA" id="ARBA00022491"/>
    </source>
</evidence>
<keyword evidence="12" id="KW-1185">Reference proteome</keyword>
<evidence type="ECO:0000313" key="12">
    <source>
        <dbReference type="Proteomes" id="UP000525987"/>
    </source>
</evidence>
<evidence type="ECO:0000256" key="9">
    <source>
        <dbReference type="SAM" id="MobiDB-lite"/>
    </source>
</evidence>
<evidence type="ECO:0000256" key="5">
    <source>
        <dbReference type="ARBA" id="ARBA00023015"/>
    </source>
</evidence>
<keyword evidence="11" id="KW-0966">Cell projection</keyword>
<organism evidence="11 12">
    <name type="scientific">Halomonas organivorans</name>
    <dbReference type="NCBI Taxonomy" id="257772"/>
    <lineage>
        <taxon>Bacteria</taxon>
        <taxon>Pseudomonadati</taxon>
        <taxon>Pseudomonadota</taxon>
        <taxon>Gammaproteobacteria</taxon>
        <taxon>Oceanospirillales</taxon>
        <taxon>Halomonadaceae</taxon>
        <taxon>Halomonas</taxon>
    </lineage>
</organism>
<dbReference type="EMBL" id="JACHXM010000004">
    <property type="protein sequence ID" value="MBB3140348.1"/>
    <property type="molecule type" value="Genomic_DNA"/>
</dbReference>
<feature type="region of interest" description="Disordered" evidence="9">
    <location>
        <begin position="1"/>
        <end position="53"/>
    </location>
</feature>
<evidence type="ECO:0000256" key="6">
    <source>
        <dbReference type="ARBA" id="ARBA00023163"/>
    </source>
</evidence>
<evidence type="ECO:0000256" key="8">
    <source>
        <dbReference type="ARBA" id="ARBA00030117"/>
    </source>
</evidence>
<dbReference type="SUPFAM" id="SSF101498">
    <property type="entry name" value="Anti-sigma factor FlgM"/>
    <property type="match status" value="1"/>
</dbReference>
<dbReference type="Pfam" id="PF04316">
    <property type="entry name" value="FlgM"/>
    <property type="match status" value="1"/>
</dbReference>
<evidence type="ECO:0000256" key="4">
    <source>
        <dbReference type="ARBA" id="ARBA00022795"/>
    </source>
</evidence>
<dbReference type="GO" id="GO:0044781">
    <property type="term" value="P:bacterial-type flagellum organization"/>
    <property type="evidence" value="ECO:0007669"/>
    <property type="project" value="UniProtKB-KW"/>
</dbReference>
<gene>
    <name evidence="11" type="ORF">FHR96_001210</name>
</gene>
<dbReference type="NCBIfam" id="TIGR03824">
    <property type="entry name" value="FlgM_jcvi"/>
    <property type="match status" value="1"/>
</dbReference>
<keyword evidence="11" id="KW-0969">Cilium</keyword>
<feature type="compositionally biased region" description="Basic and acidic residues" evidence="9">
    <location>
        <begin position="15"/>
        <end position="24"/>
    </location>
</feature>
<dbReference type="GO" id="GO:0045892">
    <property type="term" value="P:negative regulation of DNA-templated transcription"/>
    <property type="evidence" value="ECO:0007669"/>
    <property type="project" value="InterPro"/>
</dbReference>
<dbReference type="AlphaFoldDB" id="A0A7W5BX65"/>
<proteinExistence type="inferred from homology"/>
<keyword evidence="4" id="KW-1005">Bacterial flagellum biogenesis</keyword>
<reference evidence="11 12" key="1">
    <citation type="submission" date="2020-08" db="EMBL/GenBank/DDBJ databases">
        <title>Genomic Encyclopedia of Type Strains, Phase III (KMG-III): the genomes of soil and plant-associated and newly described type strains.</title>
        <authorList>
            <person name="Whitman W."/>
        </authorList>
    </citation>
    <scope>NUCLEOTIDE SEQUENCE [LARGE SCALE GENOMIC DNA]</scope>
    <source>
        <strain evidence="11 12">CECT 5995</strain>
    </source>
</reference>
<sequence>MKVDNHHPLRPGQVEPRDPARKSQEAPTAGQDAPESATMTHLRQAGTDASRDIDTARVAELREAIREGHLEINPERIADGLIASVQDLLADGGDTE</sequence>
<evidence type="ECO:0000256" key="1">
    <source>
        <dbReference type="ARBA" id="ARBA00005322"/>
    </source>
</evidence>
<dbReference type="InterPro" id="IPR031316">
    <property type="entry name" value="FlgM_C"/>
</dbReference>
<dbReference type="RefSeq" id="WP_343066340.1">
    <property type="nucleotide sequence ID" value="NZ_JACHXM010000004.1"/>
</dbReference>
<keyword evidence="3" id="KW-0678">Repressor</keyword>
<name>A0A7W5BX65_9GAMM</name>
<accession>A0A7W5BX65</accession>
<evidence type="ECO:0000259" key="10">
    <source>
        <dbReference type="Pfam" id="PF04316"/>
    </source>
</evidence>
<keyword evidence="11" id="KW-0282">Flagellum</keyword>
<keyword evidence="5" id="KW-0805">Transcription regulation</keyword>
<dbReference type="InterPro" id="IPR035890">
    <property type="entry name" value="Anti-sigma-28_factor_FlgM_sf"/>
</dbReference>
<comment type="function">
    <text evidence="7">Responsible for the coupling of flagellin expression to flagellar assembly by preventing expression of the flagellin genes when a component of the middle class of proteins is defective. It negatively regulates flagellar genes by inhibiting the activity of FliA by directly binding to FliA.</text>
</comment>
<feature type="domain" description="Anti-sigma-28 factor FlgM C-terminal" evidence="10">
    <location>
        <begin position="36"/>
        <end position="82"/>
    </location>
</feature>
<evidence type="ECO:0000256" key="2">
    <source>
        <dbReference type="ARBA" id="ARBA00017823"/>
    </source>
</evidence>
<keyword evidence="6" id="KW-0804">Transcription</keyword>
<dbReference type="Proteomes" id="UP000525987">
    <property type="component" value="Unassembled WGS sequence"/>
</dbReference>